<dbReference type="Gene3D" id="3.30.70.260">
    <property type="match status" value="1"/>
</dbReference>
<dbReference type="PROSITE" id="PS51171">
    <property type="entry name" value="PREPHENATE_DEHYDR_3"/>
    <property type="match status" value="1"/>
</dbReference>
<evidence type="ECO:0000313" key="25">
    <source>
        <dbReference type="Proteomes" id="UP000182680"/>
    </source>
</evidence>
<comment type="caution">
    <text evidence="24">The sequence shown here is derived from an EMBL/GenBank/DDBJ whole genome shotgun (WGS) entry which is preliminary data.</text>
</comment>
<dbReference type="SUPFAM" id="SSF53850">
    <property type="entry name" value="Periplasmic binding protein-like II"/>
    <property type="match status" value="1"/>
</dbReference>
<comment type="catalytic activity">
    <reaction evidence="1">
        <text>chorismate = prephenate</text>
        <dbReference type="Rhea" id="RHEA:13897"/>
        <dbReference type="ChEBI" id="CHEBI:29748"/>
        <dbReference type="ChEBI" id="CHEBI:29934"/>
        <dbReference type="EC" id="5.4.99.5"/>
    </reaction>
</comment>
<evidence type="ECO:0000256" key="20">
    <source>
        <dbReference type="SAM" id="MobiDB-lite"/>
    </source>
</evidence>
<dbReference type="RefSeq" id="WP_096152724.1">
    <property type="nucleotide sequence ID" value="NZ_FPIW01000010.1"/>
</dbReference>
<dbReference type="PANTHER" id="PTHR21022:SF19">
    <property type="entry name" value="PREPHENATE DEHYDRATASE-RELATED"/>
    <property type="match status" value="1"/>
</dbReference>
<dbReference type="InterPro" id="IPR010957">
    <property type="entry name" value="G/b/e-P-prot_chorismate_mutase"/>
</dbReference>
<evidence type="ECO:0000256" key="1">
    <source>
        <dbReference type="ARBA" id="ARBA00000824"/>
    </source>
</evidence>
<dbReference type="GO" id="GO:0009094">
    <property type="term" value="P:L-phenylalanine biosynthetic process"/>
    <property type="evidence" value="ECO:0007669"/>
    <property type="project" value="UniProtKB-KW"/>
</dbReference>
<dbReference type="Proteomes" id="UP000182680">
    <property type="component" value="Unassembled WGS sequence"/>
</dbReference>
<evidence type="ECO:0000259" key="23">
    <source>
        <dbReference type="PROSITE" id="PS51671"/>
    </source>
</evidence>
<dbReference type="InterPro" id="IPR036263">
    <property type="entry name" value="Chorismate_II_sf"/>
</dbReference>
<dbReference type="GO" id="GO:0046417">
    <property type="term" value="P:chorismate metabolic process"/>
    <property type="evidence" value="ECO:0007669"/>
    <property type="project" value="InterPro"/>
</dbReference>
<dbReference type="GO" id="GO:0004664">
    <property type="term" value="F:prephenate dehydratase activity"/>
    <property type="evidence" value="ECO:0007669"/>
    <property type="project" value="UniProtKB-EC"/>
</dbReference>
<evidence type="ECO:0000256" key="15">
    <source>
        <dbReference type="ARBA" id="ARBA00023268"/>
    </source>
</evidence>
<keyword evidence="12" id="KW-0584">Phenylalanine biosynthesis</keyword>
<evidence type="ECO:0000313" key="24">
    <source>
        <dbReference type="EMBL" id="SFW33827.1"/>
    </source>
</evidence>
<protein>
    <recommendedName>
        <fullName evidence="8">Bifunctional chorismate mutase/prephenate dehydratase</fullName>
        <ecNumber evidence="7">4.2.1.51</ecNumber>
        <ecNumber evidence="6">5.4.99.5</ecNumber>
    </recommendedName>
    <alternativeName>
        <fullName evidence="17">Chorismate mutase-prephenate dehydratase</fullName>
    </alternativeName>
    <alternativeName>
        <fullName evidence="16">p-protein</fullName>
    </alternativeName>
</protein>
<evidence type="ECO:0000256" key="17">
    <source>
        <dbReference type="ARBA" id="ARBA00031520"/>
    </source>
</evidence>
<dbReference type="Gene3D" id="1.20.59.10">
    <property type="entry name" value="Chorismate mutase"/>
    <property type="match status" value="1"/>
</dbReference>
<dbReference type="CDD" id="cd13630">
    <property type="entry name" value="PBP2_PDT_1"/>
    <property type="match status" value="1"/>
</dbReference>
<feature type="domain" description="ACT" evidence="23">
    <location>
        <begin position="322"/>
        <end position="399"/>
    </location>
</feature>
<dbReference type="Pfam" id="PF01817">
    <property type="entry name" value="CM_2"/>
    <property type="match status" value="1"/>
</dbReference>
<dbReference type="PROSITE" id="PS51671">
    <property type="entry name" value="ACT"/>
    <property type="match status" value="1"/>
</dbReference>
<feature type="region of interest" description="Disordered" evidence="20">
    <location>
        <begin position="1"/>
        <end position="25"/>
    </location>
</feature>
<evidence type="ECO:0000256" key="10">
    <source>
        <dbReference type="ARBA" id="ARBA00022605"/>
    </source>
</evidence>
<reference evidence="25" key="1">
    <citation type="submission" date="2016-11" db="EMBL/GenBank/DDBJ databases">
        <authorList>
            <person name="Jaros S."/>
            <person name="Januszkiewicz K."/>
            <person name="Wedrychowicz H."/>
        </authorList>
    </citation>
    <scope>NUCLEOTIDE SEQUENCE [LARGE SCALE GENOMIC DNA]</scope>
    <source>
        <strain evidence="25">DSM 7057</strain>
    </source>
</reference>
<keyword evidence="14" id="KW-0456">Lyase</keyword>
<feature type="site" description="Essential for prephenate dehydratase activity" evidence="19">
    <location>
        <position position="291"/>
    </location>
</feature>
<dbReference type="AlphaFoldDB" id="A0AA94HRP0"/>
<feature type="domain" description="Prephenate dehydratase" evidence="22">
    <location>
        <begin position="120"/>
        <end position="298"/>
    </location>
</feature>
<keyword evidence="11" id="KW-0057">Aromatic amino acid biosynthesis</keyword>
<dbReference type="PROSITE" id="PS51168">
    <property type="entry name" value="CHORISMATE_MUT_2"/>
    <property type="match status" value="1"/>
</dbReference>
<evidence type="ECO:0000256" key="18">
    <source>
        <dbReference type="ARBA" id="ARBA00047848"/>
    </source>
</evidence>
<dbReference type="InterPro" id="IPR008242">
    <property type="entry name" value="Chor_mutase/pphenate_deHydtase"/>
</dbReference>
<dbReference type="NCBIfam" id="NF008865">
    <property type="entry name" value="PRK11898.1"/>
    <property type="match status" value="1"/>
</dbReference>
<dbReference type="GO" id="GO:0004106">
    <property type="term" value="F:chorismate mutase activity"/>
    <property type="evidence" value="ECO:0007669"/>
    <property type="project" value="UniProtKB-EC"/>
</dbReference>
<evidence type="ECO:0000256" key="3">
    <source>
        <dbReference type="ARBA" id="ARBA00004496"/>
    </source>
</evidence>
<feature type="domain" description="Chorismate mutase" evidence="21">
    <location>
        <begin position="30"/>
        <end position="120"/>
    </location>
</feature>
<dbReference type="SUPFAM" id="SSF55021">
    <property type="entry name" value="ACT-like"/>
    <property type="match status" value="1"/>
</dbReference>
<evidence type="ECO:0000256" key="19">
    <source>
        <dbReference type="PIRSR" id="PIRSR001500-2"/>
    </source>
</evidence>
<keyword evidence="10" id="KW-0028">Amino-acid biosynthesis</keyword>
<dbReference type="CDD" id="cd04905">
    <property type="entry name" value="ACT_CM-PDT"/>
    <property type="match status" value="1"/>
</dbReference>
<dbReference type="Pfam" id="PF00800">
    <property type="entry name" value="PDT"/>
    <property type="match status" value="1"/>
</dbReference>
<comment type="subcellular location">
    <subcellularLocation>
        <location evidence="3">Cytoplasm</location>
    </subcellularLocation>
</comment>
<comment type="pathway">
    <text evidence="5">Metabolic intermediate biosynthesis; prephenate biosynthesis; prephenate from chorismate: step 1/1.</text>
</comment>
<evidence type="ECO:0000256" key="4">
    <source>
        <dbReference type="ARBA" id="ARBA00004741"/>
    </source>
</evidence>
<evidence type="ECO:0000256" key="13">
    <source>
        <dbReference type="ARBA" id="ARBA00023235"/>
    </source>
</evidence>
<evidence type="ECO:0000256" key="12">
    <source>
        <dbReference type="ARBA" id="ARBA00023222"/>
    </source>
</evidence>
<dbReference type="PANTHER" id="PTHR21022">
    <property type="entry name" value="PREPHENATE DEHYDRATASE P PROTEIN"/>
    <property type="match status" value="1"/>
</dbReference>
<evidence type="ECO:0000256" key="16">
    <source>
        <dbReference type="ARBA" id="ARBA00031175"/>
    </source>
</evidence>
<keyword evidence="9" id="KW-0963">Cytoplasm</keyword>
<dbReference type="InterPro" id="IPR001086">
    <property type="entry name" value="Preph_deHydtase"/>
</dbReference>
<evidence type="ECO:0000256" key="5">
    <source>
        <dbReference type="ARBA" id="ARBA00004817"/>
    </source>
</evidence>
<dbReference type="GO" id="GO:0005737">
    <property type="term" value="C:cytoplasm"/>
    <property type="evidence" value="ECO:0007669"/>
    <property type="project" value="UniProtKB-SubCell"/>
</dbReference>
<dbReference type="EMBL" id="FPIW01000010">
    <property type="protein sequence ID" value="SFW33827.1"/>
    <property type="molecule type" value="Genomic_DNA"/>
</dbReference>
<dbReference type="SUPFAM" id="SSF48600">
    <property type="entry name" value="Chorismate mutase II"/>
    <property type="match status" value="1"/>
</dbReference>
<evidence type="ECO:0000256" key="14">
    <source>
        <dbReference type="ARBA" id="ARBA00023239"/>
    </source>
</evidence>
<evidence type="ECO:0000256" key="7">
    <source>
        <dbReference type="ARBA" id="ARBA00013147"/>
    </source>
</evidence>
<evidence type="ECO:0000256" key="8">
    <source>
        <dbReference type="ARBA" id="ARBA00014401"/>
    </source>
</evidence>
<proteinExistence type="predicted"/>
<dbReference type="SMART" id="SM00830">
    <property type="entry name" value="CM_2"/>
    <property type="match status" value="1"/>
</dbReference>
<dbReference type="InterPro" id="IPR045865">
    <property type="entry name" value="ACT-like_dom_sf"/>
</dbReference>
<keyword evidence="15" id="KW-0511">Multifunctional enzyme</keyword>
<dbReference type="EC" id="4.2.1.51" evidence="7"/>
<dbReference type="InterPro" id="IPR036979">
    <property type="entry name" value="CM_dom_sf"/>
</dbReference>
<sequence>MGDSNSRWPGPASMPECGPECGTGRKEKIHNADERLSTIRHEIDAVDQDLLDLFNRRAALSREVGRIKAGSPGIIFRPVREKEVLDSLAARNPGPLPEDHLRAIWREIFSSSRALQRPQNVAYLGPEGTFSYFAGIEYLGHAATFHPCNDIAQVFEEVASGRCELGVVPLENSLQGTVGVSFDLFLKHEVFIQAELFSRISHCLLSNAPSLAAVRTVYSHPQPLAQCGTWLRTHLPNAGLVPVESTAAAAQRAAQGPDQEHAAAIGHGKLADLMSLGTLASRIEDEPGNWTRFVIIGPKASAAQGGKLQNPQPGHGGADKTSLLFTLPDKAGALSRVLDLLAGHGINMRKLESRPMRGQCWKYVFFADVESDLEDPRHADLLVQLGHACTGFRILGSYPTGPQLDRLDLHTDEPEQKES</sequence>
<comment type="catalytic activity">
    <reaction evidence="18">
        <text>prephenate + H(+) = 3-phenylpyruvate + CO2 + H2O</text>
        <dbReference type="Rhea" id="RHEA:21648"/>
        <dbReference type="ChEBI" id="CHEBI:15377"/>
        <dbReference type="ChEBI" id="CHEBI:15378"/>
        <dbReference type="ChEBI" id="CHEBI:16526"/>
        <dbReference type="ChEBI" id="CHEBI:18005"/>
        <dbReference type="ChEBI" id="CHEBI:29934"/>
        <dbReference type="EC" id="4.2.1.51"/>
    </reaction>
</comment>
<name>A0AA94HRP0_DESDE</name>
<evidence type="ECO:0000256" key="9">
    <source>
        <dbReference type="ARBA" id="ARBA00022490"/>
    </source>
</evidence>
<comment type="function">
    <text evidence="2">Catalyzes the Claisen rearrangement of chorismate to prephenate and the decarboxylation/dehydration of prephenate to phenylpyruvate.</text>
</comment>
<gene>
    <name evidence="24" type="ORF">SAMN02910291_00908</name>
</gene>
<dbReference type="InterPro" id="IPR002912">
    <property type="entry name" value="ACT_dom"/>
</dbReference>
<evidence type="ECO:0000259" key="21">
    <source>
        <dbReference type="PROSITE" id="PS51168"/>
    </source>
</evidence>
<dbReference type="EC" id="5.4.99.5" evidence="6"/>
<evidence type="ECO:0000256" key="2">
    <source>
        <dbReference type="ARBA" id="ARBA00002364"/>
    </source>
</evidence>
<dbReference type="PIRSF" id="PIRSF001500">
    <property type="entry name" value="Chor_mut_pdt_Ppr"/>
    <property type="match status" value="1"/>
</dbReference>
<evidence type="ECO:0000256" key="6">
    <source>
        <dbReference type="ARBA" id="ARBA00012404"/>
    </source>
</evidence>
<dbReference type="InterPro" id="IPR002701">
    <property type="entry name" value="CM_II_prokaryot"/>
</dbReference>
<keyword evidence="13" id="KW-0413">Isomerase</keyword>
<evidence type="ECO:0000259" key="22">
    <source>
        <dbReference type="PROSITE" id="PS51171"/>
    </source>
</evidence>
<evidence type="ECO:0000256" key="11">
    <source>
        <dbReference type="ARBA" id="ARBA00023141"/>
    </source>
</evidence>
<accession>A0AA94HRP0</accession>
<organism evidence="24 25">
    <name type="scientific">Desulfovibrio desulfuricans</name>
    <dbReference type="NCBI Taxonomy" id="876"/>
    <lineage>
        <taxon>Bacteria</taxon>
        <taxon>Pseudomonadati</taxon>
        <taxon>Thermodesulfobacteriota</taxon>
        <taxon>Desulfovibrionia</taxon>
        <taxon>Desulfovibrionales</taxon>
        <taxon>Desulfovibrionaceae</taxon>
        <taxon>Desulfovibrio</taxon>
    </lineage>
</organism>
<dbReference type="Gene3D" id="3.40.190.10">
    <property type="entry name" value="Periplasmic binding protein-like II"/>
    <property type="match status" value="2"/>
</dbReference>
<dbReference type="Pfam" id="PF01842">
    <property type="entry name" value="ACT"/>
    <property type="match status" value="1"/>
</dbReference>
<dbReference type="NCBIfam" id="TIGR01807">
    <property type="entry name" value="CM_P2"/>
    <property type="match status" value="1"/>
</dbReference>
<comment type="pathway">
    <text evidence="4">Amino-acid biosynthesis; L-phenylalanine biosynthesis; phenylpyruvate from prephenate: step 1/1.</text>
</comment>